<evidence type="ECO:0000313" key="2">
    <source>
        <dbReference type="Proteomes" id="UP001165083"/>
    </source>
</evidence>
<protein>
    <submittedName>
        <fullName evidence="1">Unnamed protein product</fullName>
    </submittedName>
</protein>
<sequence length="212" mass="23499">MTSVVYHCINGRRATKYPATGKSDPPVVQELLRFRDVVPVVPLVRQVDRDGGRHLDQERVPSVAVAGSSLHQQHFVVRVGAQSIGEHAPSGSCANDDEVELGRCRDGSKSTRRGGCYHVTAIGNSISEAQRVAEHRVVHKQIDEWIVCFVIWTTSDQKQALSNRTIMTVPVQCGLVKRAYALEVPPADAMMKTVDAMMMIRLCLLTLFRVPR</sequence>
<dbReference type="Proteomes" id="UP001165083">
    <property type="component" value="Unassembled WGS sequence"/>
</dbReference>
<dbReference type="EMBL" id="BSXW01005726">
    <property type="protein sequence ID" value="GMF52646.1"/>
    <property type="molecule type" value="Genomic_DNA"/>
</dbReference>
<organism evidence="1 2">
    <name type="scientific">Phytophthora lilii</name>
    <dbReference type="NCBI Taxonomy" id="2077276"/>
    <lineage>
        <taxon>Eukaryota</taxon>
        <taxon>Sar</taxon>
        <taxon>Stramenopiles</taxon>
        <taxon>Oomycota</taxon>
        <taxon>Peronosporomycetes</taxon>
        <taxon>Peronosporales</taxon>
        <taxon>Peronosporaceae</taxon>
        <taxon>Phytophthora</taxon>
    </lineage>
</organism>
<reference evidence="1" key="1">
    <citation type="submission" date="2023-04" db="EMBL/GenBank/DDBJ databases">
        <title>Phytophthora lilii NBRC 32176.</title>
        <authorList>
            <person name="Ichikawa N."/>
            <person name="Sato H."/>
            <person name="Tonouchi N."/>
        </authorList>
    </citation>
    <scope>NUCLEOTIDE SEQUENCE</scope>
    <source>
        <strain evidence="1">NBRC 32176</strain>
    </source>
</reference>
<evidence type="ECO:0000313" key="1">
    <source>
        <dbReference type="EMBL" id="GMF52646.1"/>
    </source>
</evidence>
<gene>
    <name evidence="1" type="ORF">Plil01_001717600</name>
</gene>
<dbReference type="AlphaFoldDB" id="A0A9W6Y4H9"/>
<keyword evidence="2" id="KW-1185">Reference proteome</keyword>
<proteinExistence type="predicted"/>
<accession>A0A9W6Y4H9</accession>
<comment type="caution">
    <text evidence="1">The sequence shown here is derived from an EMBL/GenBank/DDBJ whole genome shotgun (WGS) entry which is preliminary data.</text>
</comment>
<name>A0A9W6Y4H9_9STRA</name>